<reference evidence="2" key="1">
    <citation type="journal article" date="2019" name="Int. J. Syst. Evol. Microbiol.">
        <title>The Global Catalogue of Microorganisms (GCM) 10K type strain sequencing project: providing services to taxonomists for standard genome sequencing and annotation.</title>
        <authorList>
            <consortium name="The Broad Institute Genomics Platform"/>
            <consortium name="The Broad Institute Genome Sequencing Center for Infectious Disease"/>
            <person name="Wu L."/>
            <person name="Ma J."/>
        </authorList>
    </citation>
    <scope>NUCLEOTIDE SEQUENCE [LARGE SCALE GENOMIC DNA]</scope>
    <source>
        <strain evidence="2">CGMCC 1.3240</strain>
    </source>
</reference>
<comment type="caution">
    <text evidence="1">The sequence shown here is derived from an EMBL/GenBank/DDBJ whole genome shotgun (WGS) entry which is preliminary data.</text>
</comment>
<dbReference type="RefSeq" id="WP_379189388.1">
    <property type="nucleotide sequence ID" value="NZ_JBHSOW010000063.1"/>
</dbReference>
<evidence type="ECO:0000313" key="2">
    <source>
        <dbReference type="Proteomes" id="UP001596047"/>
    </source>
</evidence>
<dbReference type="Proteomes" id="UP001596047">
    <property type="component" value="Unassembled WGS sequence"/>
</dbReference>
<keyword evidence="2" id="KW-1185">Reference proteome</keyword>
<proteinExistence type="predicted"/>
<accession>A0ABW0W044</accession>
<protein>
    <submittedName>
        <fullName evidence="1">Uncharacterized protein</fullName>
    </submittedName>
</protein>
<evidence type="ECO:0000313" key="1">
    <source>
        <dbReference type="EMBL" id="MFC5650808.1"/>
    </source>
</evidence>
<dbReference type="EMBL" id="JBHSOW010000063">
    <property type="protein sequence ID" value="MFC5650808.1"/>
    <property type="molecule type" value="Genomic_DNA"/>
</dbReference>
<sequence>MDKRKVIAAYQRGFMNVHECAQLLGIDLDQIAGLINDPRLRTDPQQVLLGKRSVNG</sequence>
<organism evidence="1 2">
    <name type="scientific">Paenibacillus solisilvae</name>
    <dbReference type="NCBI Taxonomy" id="2486751"/>
    <lineage>
        <taxon>Bacteria</taxon>
        <taxon>Bacillati</taxon>
        <taxon>Bacillota</taxon>
        <taxon>Bacilli</taxon>
        <taxon>Bacillales</taxon>
        <taxon>Paenibacillaceae</taxon>
        <taxon>Paenibacillus</taxon>
    </lineage>
</organism>
<name>A0ABW0W044_9BACL</name>
<gene>
    <name evidence="1" type="ORF">ACFPYJ_17165</name>
</gene>